<dbReference type="SUPFAM" id="SSF52540">
    <property type="entry name" value="P-loop containing nucleoside triphosphate hydrolases"/>
    <property type="match status" value="2"/>
</dbReference>
<sequence length="651" mass="72812">MDETTGHVVLERHELAAQKAYARRVHDPELLTQARGDARALVAEHPERIARAQAFTAFIGWPRSGHTLVGALLDAHPDAVIAQELDALHLVAQGLTRDELLGLVLLRDQEFGELGRRWMGRDYRVPGGVYDTAAPLVLGDKKGGRSTRLLARDPTLLGRLEETLGLPVRLIHVVRHPVDVITSIARRKPPLDDAIEKFFAAARGNDAILARLPPEHVHVVRFEDVVADPRRHIAALCEYLGLEVREDHLAACRELVLPEPPRERDTVPWSPELHAAVGTRARMHRLLADYPYEHADAVPAPARTTFRARHREAPVLPDDRLSDDDAQRIVDIVHRFAVPVDQPLVLVSQVQRSGGSLLSQLFDGHPELHAHPHELAIGAPTKYDWPRVLLSEDPSRQLDVLREVRHDRLFGEGYAKQMKTHPQAGDELFAFLQPPSLLTALFTRLSRDRPATTHRDILDRYFTAYFNAWLDNANLRTGPKRWVTAFTPRLAWGESRSRFVADYPEGRQISLIRDPHDWYASARGHQTRYADCREAAALWCRNVEEALAAWHERPSQTLVLRFEQLVDDTAGTMSRVADWLGIADLPCLSEPTFNGSAISANSTFRVGGPGIRRETVGRGRDALSGEDAAIIDEVCTGTHERALADPAITQP</sequence>
<protein>
    <submittedName>
        <fullName evidence="2">Sulfotransferase</fullName>
    </submittedName>
</protein>
<keyword evidence="3" id="KW-1185">Reference proteome</keyword>
<dbReference type="RefSeq" id="WP_353866120.1">
    <property type="nucleotide sequence ID" value="NZ_CP088295.1"/>
</dbReference>
<dbReference type="InterPro" id="IPR027417">
    <property type="entry name" value="P-loop_NTPase"/>
</dbReference>
<keyword evidence="1" id="KW-0808">Transferase</keyword>
<dbReference type="Pfam" id="PF13469">
    <property type="entry name" value="Sulfotransfer_3"/>
    <property type="match status" value="2"/>
</dbReference>
<name>A0ABY5PMY4_9ACTN</name>
<dbReference type="Proteomes" id="UP001058860">
    <property type="component" value="Chromosome"/>
</dbReference>
<evidence type="ECO:0000313" key="2">
    <source>
        <dbReference type="EMBL" id="UUY05677.1"/>
    </source>
</evidence>
<dbReference type="Gene3D" id="3.40.50.300">
    <property type="entry name" value="P-loop containing nucleotide triphosphate hydrolases"/>
    <property type="match status" value="2"/>
</dbReference>
<dbReference type="PANTHER" id="PTHR12788:SF8">
    <property type="entry name" value="PROTEIN-TYROSINE SULFOTRANSFERASE"/>
    <property type="match status" value="1"/>
</dbReference>
<gene>
    <name evidence="2" type="ORF">LRS13_09200</name>
</gene>
<proteinExistence type="predicted"/>
<dbReference type="InterPro" id="IPR026634">
    <property type="entry name" value="TPST-like"/>
</dbReference>
<accession>A0ABY5PMY4</accession>
<dbReference type="EMBL" id="CP088295">
    <property type="protein sequence ID" value="UUY05677.1"/>
    <property type="molecule type" value="Genomic_DNA"/>
</dbReference>
<evidence type="ECO:0000313" key="3">
    <source>
        <dbReference type="Proteomes" id="UP001058860"/>
    </source>
</evidence>
<organism evidence="2 3">
    <name type="scientific">Svornostia abyssi</name>
    <dbReference type="NCBI Taxonomy" id="2898438"/>
    <lineage>
        <taxon>Bacteria</taxon>
        <taxon>Bacillati</taxon>
        <taxon>Actinomycetota</taxon>
        <taxon>Thermoleophilia</taxon>
        <taxon>Solirubrobacterales</taxon>
        <taxon>Baekduiaceae</taxon>
        <taxon>Svornostia</taxon>
    </lineage>
</organism>
<evidence type="ECO:0000256" key="1">
    <source>
        <dbReference type="ARBA" id="ARBA00022679"/>
    </source>
</evidence>
<dbReference type="PANTHER" id="PTHR12788">
    <property type="entry name" value="PROTEIN-TYROSINE SULFOTRANSFERASE 2"/>
    <property type="match status" value="1"/>
</dbReference>
<reference evidence="3" key="1">
    <citation type="submission" date="2021-11" db="EMBL/GenBank/DDBJ databases">
        <title>Cultivation dependent microbiological survey of springs from the worlds oldest radium mine currently devoted to the extraction of radon-saturated water.</title>
        <authorList>
            <person name="Kapinusova G."/>
            <person name="Smrhova T."/>
            <person name="Strejcek M."/>
            <person name="Suman J."/>
            <person name="Jani K."/>
            <person name="Pajer P."/>
            <person name="Uhlik O."/>
        </authorList>
    </citation>
    <scope>NUCLEOTIDE SEQUENCE [LARGE SCALE GENOMIC DNA]</scope>
    <source>
        <strain evidence="3">J379</strain>
    </source>
</reference>